<dbReference type="AlphaFoldDB" id="A0A9X3KQ38"/>
<sequence length="90" mass="9972">MLKILAFLDLWRGWRPAVKKYFSFSDAEFLKAPSPSLLADLDGLPDELWEMDDDGVHLPVSWLGLGQSFSAVDVTGCDGSERSRIPVECG</sequence>
<comment type="caution">
    <text evidence="1">The sequence shown here is derived from an EMBL/GenBank/DDBJ whole genome shotgun (WGS) entry which is preliminary data.</text>
</comment>
<accession>A0A9X3KQ38</accession>
<evidence type="ECO:0000313" key="1">
    <source>
        <dbReference type="EMBL" id="MCZ7938158.1"/>
    </source>
</evidence>
<reference evidence="1" key="1">
    <citation type="submission" date="2022-12" db="EMBL/GenBank/DDBJ databases">
        <title>Draft genome sequences of 22 rhizogenic Agrobacterium biovar 1 strains, the causative agent of hairy root disease.</title>
        <authorList>
            <person name="Kim N."/>
            <person name="Vargas P."/>
            <person name="Rediers H."/>
        </authorList>
    </citation>
    <scope>NUCLEOTIDE SEQUENCE</scope>
    <source>
        <strain evidence="1">ST15.13.006</strain>
    </source>
</reference>
<dbReference type="RefSeq" id="WP_161596369.1">
    <property type="nucleotide sequence ID" value="NZ_JAPZLO010000011.1"/>
</dbReference>
<organism evidence="1 2">
    <name type="scientific">Agrobacterium salinitolerans</name>
    <dbReference type="NCBI Taxonomy" id="1183413"/>
    <lineage>
        <taxon>Bacteria</taxon>
        <taxon>Pseudomonadati</taxon>
        <taxon>Pseudomonadota</taxon>
        <taxon>Alphaproteobacteria</taxon>
        <taxon>Hyphomicrobiales</taxon>
        <taxon>Rhizobiaceae</taxon>
        <taxon>Rhizobium/Agrobacterium group</taxon>
        <taxon>Agrobacterium</taxon>
    </lineage>
</organism>
<gene>
    <name evidence="1" type="ORF">O9X88_11430</name>
</gene>
<protein>
    <submittedName>
        <fullName evidence="1">Uncharacterized protein</fullName>
    </submittedName>
</protein>
<evidence type="ECO:0000313" key="2">
    <source>
        <dbReference type="Proteomes" id="UP001151018"/>
    </source>
</evidence>
<name>A0A9X3KQ38_9HYPH</name>
<dbReference type="Proteomes" id="UP001151018">
    <property type="component" value="Unassembled WGS sequence"/>
</dbReference>
<dbReference type="EMBL" id="JAPZLR010000006">
    <property type="protein sequence ID" value="MCZ7938158.1"/>
    <property type="molecule type" value="Genomic_DNA"/>
</dbReference>
<proteinExistence type="predicted"/>